<accession>A0ABW5WHI3</accession>
<protein>
    <recommendedName>
        <fullName evidence="4">WXG100 family type VII secretion target</fullName>
    </recommendedName>
</protein>
<keyword evidence="3" id="KW-1185">Reference proteome</keyword>
<comment type="caution">
    <text evidence="2">The sequence shown here is derived from an EMBL/GenBank/DDBJ whole genome shotgun (WGS) entry which is preliminary data.</text>
</comment>
<reference evidence="3" key="1">
    <citation type="journal article" date="2019" name="Int. J. Syst. Evol. Microbiol.">
        <title>The Global Catalogue of Microorganisms (GCM) 10K type strain sequencing project: providing services to taxonomists for standard genome sequencing and annotation.</title>
        <authorList>
            <consortium name="The Broad Institute Genomics Platform"/>
            <consortium name="The Broad Institute Genome Sequencing Center for Infectious Disease"/>
            <person name="Wu L."/>
            <person name="Ma J."/>
        </authorList>
    </citation>
    <scope>NUCLEOTIDE SEQUENCE [LARGE SCALE GENOMIC DNA]</scope>
    <source>
        <strain evidence="3">IBRC-M 10906</strain>
    </source>
</reference>
<name>A0ABW5WHI3_9PSEU</name>
<gene>
    <name evidence="2" type="ORF">ACFS2C_24725</name>
</gene>
<keyword evidence="1" id="KW-0175">Coiled coil</keyword>
<dbReference type="InterPro" id="IPR036689">
    <property type="entry name" value="ESAT-6-like_sf"/>
</dbReference>
<evidence type="ECO:0000256" key="1">
    <source>
        <dbReference type="SAM" id="Coils"/>
    </source>
</evidence>
<dbReference type="SUPFAM" id="SSF140453">
    <property type="entry name" value="EsxAB dimer-like"/>
    <property type="match status" value="1"/>
</dbReference>
<dbReference type="EMBL" id="JBHUOF010000048">
    <property type="protein sequence ID" value="MFD2802597.1"/>
    <property type="molecule type" value="Genomic_DNA"/>
</dbReference>
<dbReference type="Proteomes" id="UP001597478">
    <property type="component" value="Unassembled WGS sequence"/>
</dbReference>
<feature type="coiled-coil region" evidence="1">
    <location>
        <begin position="58"/>
        <end position="92"/>
    </location>
</feature>
<evidence type="ECO:0000313" key="2">
    <source>
        <dbReference type="EMBL" id="MFD2802597.1"/>
    </source>
</evidence>
<evidence type="ECO:0008006" key="4">
    <source>
        <dbReference type="Google" id="ProtNLM"/>
    </source>
</evidence>
<sequence length="403" mass="41333">MSDTATYAREAHEVLRSIESKKDVWTGEASRAFAERLGELPGYVDSAHTSLRDAGKALNTWGDRLEAHQKRARELEEQARQAIDAAEQADAAAQHANASANTPVMHDGSPASVSAAQREVQQKAAAAQANRAAGEAWARVDEIRRQAEQLKETWEDDARACADALNRAAELAPDKGLLESIGDAFADAGDWVMNNLGKIGDVAGMISAVAGALSFIPGLAPFTGPIAIAAGGVALLAHGGEMVKEGKWDDPTARVGLGTDVLGVLPGVGAVAKGGSMATASLQSVEGIGSAAAAGGRVFLDEVGKVAEPAKMFDWVGRKTAEMIGGNAETIAVATQNTVNLGVQAPVLGDLVVGNETSKAIKDGTGYFAGAAAAGGSVGQWSDARSGIGNLGRSLADFARAVN</sequence>
<organism evidence="2 3">
    <name type="scientific">Prauserella oleivorans</name>
    <dbReference type="NCBI Taxonomy" id="1478153"/>
    <lineage>
        <taxon>Bacteria</taxon>
        <taxon>Bacillati</taxon>
        <taxon>Actinomycetota</taxon>
        <taxon>Actinomycetes</taxon>
        <taxon>Pseudonocardiales</taxon>
        <taxon>Pseudonocardiaceae</taxon>
        <taxon>Prauserella</taxon>
    </lineage>
</organism>
<proteinExistence type="predicted"/>
<evidence type="ECO:0000313" key="3">
    <source>
        <dbReference type="Proteomes" id="UP001597478"/>
    </source>
</evidence>
<dbReference type="RefSeq" id="WP_377394097.1">
    <property type="nucleotide sequence ID" value="NZ_JBHSAN010000052.1"/>
</dbReference>